<dbReference type="EMBL" id="JAMOIM010000047">
    <property type="protein sequence ID" value="MCW6512344.1"/>
    <property type="molecule type" value="Genomic_DNA"/>
</dbReference>
<evidence type="ECO:0000256" key="1">
    <source>
        <dbReference type="ARBA" id="ARBA00023015"/>
    </source>
</evidence>
<dbReference type="InterPro" id="IPR005143">
    <property type="entry name" value="TF_LuxR_autoind-bd_dom"/>
</dbReference>
<dbReference type="SMART" id="SM00421">
    <property type="entry name" value="HTH_LUXR"/>
    <property type="match status" value="1"/>
</dbReference>
<dbReference type="RefSeq" id="WP_282588718.1">
    <property type="nucleotide sequence ID" value="NZ_JAMOIM010000047.1"/>
</dbReference>
<dbReference type="Pfam" id="PF03472">
    <property type="entry name" value="Autoind_bind"/>
    <property type="match status" value="1"/>
</dbReference>
<evidence type="ECO:0000256" key="3">
    <source>
        <dbReference type="ARBA" id="ARBA00023163"/>
    </source>
</evidence>
<dbReference type="InterPro" id="IPR000792">
    <property type="entry name" value="Tscrpt_reg_LuxR_C"/>
</dbReference>
<gene>
    <name evidence="5" type="ORF">M8523_30960</name>
</gene>
<keyword evidence="1" id="KW-0805">Transcription regulation</keyword>
<dbReference type="SUPFAM" id="SSF75516">
    <property type="entry name" value="Pheromone-binding domain of LuxR-like quorum-sensing transcription factors"/>
    <property type="match status" value="1"/>
</dbReference>
<evidence type="ECO:0000313" key="5">
    <source>
        <dbReference type="EMBL" id="MCW6512344.1"/>
    </source>
</evidence>
<dbReference type="InterPro" id="IPR036693">
    <property type="entry name" value="TF_LuxR_autoind-bd_dom_sf"/>
</dbReference>
<dbReference type="Pfam" id="PF00196">
    <property type="entry name" value="GerE"/>
    <property type="match status" value="1"/>
</dbReference>
<dbReference type="PANTHER" id="PTHR44688:SF25">
    <property type="entry name" value="HTH LUXR-TYPE DOMAIN-CONTAINING PROTEIN"/>
    <property type="match status" value="1"/>
</dbReference>
<dbReference type="CDD" id="cd06170">
    <property type="entry name" value="LuxR_C_like"/>
    <property type="match status" value="1"/>
</dbReference>
<keyword evidence="3" id="KW-0804">Transcription</keyword>
<accession>A0AA41Z191</accession>
<proteinExistence type="predicted"/>
<organism evidence="5 6">
    <name type="scientific">Lichenifustis flavocetrariae</name>
    <dbReference type="NCBI Taxonomy" id="2949735"/>
    <lineage>
        <taxon>Bacteria</taxon>
        <taxon>Pseudomonadati</taxon>
        <taxon>Pseudomonadota</taxon>
        <taxon>Alphaproteobacteria</taxon>
        <taxon>Hyphomicrobiales</taxon>
        <taxon>Lichenihabitantaceae</taxon>
        <taxon>Lichenifustis</taxon>
    </lineage>
</organism>
<protein>
    <submittedName>
        <fullName evidence="5">LuxR family transcriptional regulator</fullName>
    </submittedName>
</protein>
<dbReference type="PANTHER" id="PTHR44688">
    <property type="entry name" value="DNA-BINDING TRANSCRIPTIONAL ACTIVATOR DEVR_DOSR"/>
    <property type="match status" value="1"/>
</dbReference>
<keyword evidence="6" id="KW-1185">Reference proteome</keyword>
<comment type="caution">
    <text evidence="5">The sequence shown here is derived from an EMBL/GenBank/DDBJ whole genome shotgun (WGS) entry which is preliminary data.</text>
</comment>
<evidence type="ECO:0000259" key="4">
    <source>
        <dbReference type="PROSITE" id="PS50043"/>
    </source>
</evidence>
<name>A0AA41Z191_9HYPH</name>
<evidence type="ECO:0000313" key="6">
    <source>
        <dbReference type="Proteomes" id="UP001165667"/>
    </source>
</evidence>
<dbReference type="GO" id="GO:0003677">
    <property type="term" value="F:DNA binding"/>
    <property type="evidence" value="ECO:0007669"/>
    <property type="project" value="UniProtKB-KW"/>
</dbReference>
<reference evidence="5" key="1">
    <citation type="submission" date="2022-05" db="EMBL/GenBank/DDBJ databases">
        <authorList>
            <person name="Pankratov T."/>
        </authorList>
    </citation>
    <scope>NUCLEOTIDE SEQUENCE</scope>
    <source>
        <strain evidence="5">BP6-180914</strain>
    </source>
</reference>
<dbReference type="Gene3D" id="3.30.450.80">
    <property type="entry name" value="Transcription factor LuxR-like, autoinducer-binding domain"/>
    <property type="match status" value="1"/>
</dbReference>
<dbReference type="GO" id="GO:0006355">
    <property type="term" value="P:regulation of DNA-templated transcription"/>
    <property type="evidence" value="ECO:0007669"/>
    <property type="project" value="InterPro"/>
</dbReference>
<dbReference type="PRINTS" id="PR00038">
    <property type="entry name" value="HTHLUXR"/>
</dbReference>
<dbReference type="AlphaFoldDB" id="A0AA41Z191"/>
<dbReference type="InterPro" id="IPR016032">
    <property type="entry name" value="Sig_transdc_resp-reg_C-effctor"/>
</dbReference>
<dbReference type="Proteomes" id="UP001165667">
    <property type="component" value="Unassembled WGS sequence"/>
</dbReference>
<dbReference type="InterPro" id="IPR036388">
    <property type="entry name" value="WH-like_DNA-bd_sf"/>
</dbReference>
<feature type="domain" description="HTH luxR-type" evidence="4">
    <location>
        <begin position="175"/>
        <end position="240"/>
    </location>
</feature>
<sequence>MITLPKSWQFIRAIEAARDGNAITAVLVKIAKQYGFTSVFGGLIPNRRSRPGKADVRSLVMVQHFPAEWAKRYNECDYLFRDPVLHRLRSDLNPFQWQEAYASCPVESDAKLVGGGAAEFGLRDGYVVPVNTLDHRLAAVSFGGGHVDLSPDDATALGFAVTLAVGQFLKLQAPSGSTAASLTVREWECLHWASEGKTDWDISVLLGISRSTVTKHIAAAREKLGALNKTHAIAIAFRKRLFE</sequence>
<dbReference type="Gene3D" id="1.10.10.10">
    <property type="entry name" value="Winged helix-like DNA-binding domain superfamily/Winged helix DNA-binding domain"/>
    <property type="match status" value="1"/>
</dbReference>
<evidence type="ECO:0000256" key="2">
    <source>
        <dbReference type="ARBA" id="ARBA00023125"/>
    </source>
</evidence>
<dbReference type="PROSITE" id="PS50043">
    <property type="entry name" value="HTH_LUXR_2"/>
    <property type="match status" value="1"/>
</dbReference>
<keyword evidence="2" id="KW-0238">DNA-binding</keyword>
<dbReference type="SUPFAM" id="SSF46894">
    <property type="entry name" value="C-terminal effector domain of the bipartite response regulators"/>
    <property type="match status" value="1"/>
</dbReference>